<dbReference type="Proteomes" id="UP001176961">
    <property type="component" value="Unassembled WGS sequence"/>
</dbReference>
<dbReference type="InterPro" id="IPR016187">
    <property type="entry name" value="CTDL_fold"/>
</dbReference>
<evidence type="ECO:0000313" key="4">
    <source>
        <dbReference type="Proteomes" id="UP001176961"/>
    </source>
</evidence>
<protein>
    <recommendedName>
        <fullName evidence="2">C-type lectin domain-containing protein</fullName>
    </recommendedName>
</protein>
<dbReference type="InterPro" id="IPR050111">
    <property type="entry name" value="C-type_lectin/snaclec_domain"/>
</dbReference>
<feature type="compositionally biased region" description="Basic residues" evidence="1">
    <location>
        <begin position="273"/>
        <end position="296"/>
    </location>
</feature>
<feature type="region of interest" description="Disordered" evidence="1">
    <location>
        <begin position="421"/>
        <end position="442"/>
    </location>
</feature>
<feature type="domain" description="C-type lectin" evidence="2">
    <location>
        <begin position="460"/>
        <end position="584"/>
    </location>
</feature>
<comment type="caution">
    <text evidence="3">The sequence shown here is derived from an EMBL/GenBank/DDBJ whole genome shotgun (WGS) entry which is preliminary data.</text>
</comment>
<feature type="region of interest" description="Disordered" evidence="1">
    <location>
        <begin position="190"/>
        <end position="228"/>
    </location>
</feature>
<sequence length="609" mass="68880">MQCLVLLSHLPRSSAEQMLPILLALFLNFDAGQMQSDYKDILTRVITDKANAQEFPHEASVRTLESPNPKIPDVITHTINGITEGAIQGNAPGANFQVIDETSPYNVKPTEVIHIVEPPEVQFNITHETIEPKPKITNVTSLTINEITKEVKDTTPEADAHEEEPEADLPTGGSAVVTSTTTLEPITYGPEIENPIEAQPQTFEGPVSDESDNNQVTEQPGKLESKTEPDVNAVNQPINVDYQIKTMEPDVKDYKTIITDNRERISGQQKIGKPPHKSAHKNGTKKPAHVHKKHKKIAKKTIYRVNQHINVDYHIRSTSNVKIGRRIKKIHRAHKRVPSKVRRPPTPKRRVVKGCGCKLRMKRDISSHKARYGGGESGIFHANPAENVNADLRPKRDFAGRLEMPAHKKFVYSKMRYPLSRSHKSRGNHLSGETKPSDSSHDSISIAAGGSLQFDKWLKFGTCEYMVKRNARTYDSAEAACQKLDAHLVSIHSEPENNFIHKITSIGSRVESFEDFVWIGLRLNSQNQWEWVDGSLVDYQKWAVNQQNHSDGEKCAQLYQRPANLTHVQEYYWNSFRCDRPMKYYVCKRCKGSARGREHTRIDLRTVKA</sequence>
<dbReference type="PANTHER" id="PTHR22803">
    <property type="entry name" value="MANNOSE, PHOSPHOLIPASE, LECTIN RECEPTOR RELATED"/>
    <property type="match status" value="1"/>
</dbReference>
<feature type="compositionally biased region" description="Basic and acidic residues" evidence="1">
    <location>
        <begin position="150"/>
        <end position="159"/>
    </location>
</feature>
<dbReference type="SMART" id="SM00034">
    <property type="entry name" value="CLECT"/>
    <property type="match status" value="1"/>
</dbReference>
<evidence type="ECO:0000256" key="1">
    <source>
        <dbReference type="SAM" id="MobiDB-lite"/>
    </source>
</evidence>
<proteinExistence type="predicted"/>
<dbReference type="Pfam" id="PF00059">
    <property type="entry name" value="Lectin_C"/>
    <property type="match status" value="1"/>
</dbReference>
<dbReference type="EMBL" id="CATQJL010000305">
    <property type="protein sequence ID" value="CAJ0602194.1"/>
    <property type="molecule type" value="Genomic_DNA"/>
</dbReference>
<organism evidence="3 4">
    <name type="scientific">Cylicocyclus nassatus</name>
    <name type="common">Nematode worm</name>
    <dbReference type="NCBI Taxonomy" id="53992"/>
    <lineage>
        <taxon>Eukaryota</taxon>
        <taxon>Metazoa</taxon>
        <taxon>Ecdysozoa</taxon>
        <taxon>Nematoda</taxon>
        <taxon>Chromadorea</taxon>
        <taxon>Rhabditida</taxon>
        <taxon>Rhabditina</taxon>
        <taxon>Rhabditomorpha</taxon>
        <taxon>Strongyloidea</taxon>
        <taxon>Strongylidae</taxon>
        <taxon>Cylicocyclus</taxon>
    </lineage>
</organism>
<dbReference type="CDD" id="cd00037">
    <property type="entry name" value="CLECT"/>
    <property type="match status" value="1"/>
</dbReference>
<name>A0AA36M7J6_CYLNA</name>
<accession>A0AA36M7J6</accession>
<dbReference type="InterPro" id="IPR016186">
    <property type="entry name" value="C-type_lectin-like/link_sf"/>
</dbReference>
<evidence type="ECO:0000313" key="3">
    <source>
        <dbReference type="EMBL" id="CAJ0602194.1"/>
    </source>
</evidence>
<dbReference type="SUPFAM" id="SSF56436">
    <property type="entry name" value="C-type lectin-like"/>
    <property type="match status" value="1"/>
</dbReference>
<dbReference type="Gene3D" id="3.10.100.10">
    <property type="entry name" value="Mannose-Binding Protein A, subunit A"/>
    <property type="match status" value="1"/>
</dbReference>
<feature type="region of interest" description="Disordered" evidence="1">
    <location>
        <begin position="268"/>
        <end position="296"/>
    </location>
</feature>
<gene>
    <name evidence="3" type="ORF">CYNAS_LOCUS14177</name>
</gene>
<dbReference type="InterPro" id="IPR001304">
    <property type="entry name" value="C-type_lectin-like"/>
</dbReference>
<evidence type="ECO:0000259" key="2">
    <source>
        <dbReference type="PROSITE" id="PS50041"/>
    </source>
</evidence>
<keyword evidence="4" id="KW-1185">Reference proteome</keyword>
<feature type="region of interest" description="Disordered" evidence="1">
    <location>
        <begin position="150"/>
        <end position="176"/>
    </location>
</feature>
<reference evidence="3" key="1">
    <citation type="submission" date="2023-07" db="EMBL/GenBank/DDBJ databases">
        <authorList>
            <consortium name="CYATHOMIX"/>
        </authorList>
    </citation>
    <scope>NUCLEOTIDE SEQUENCE</scope>
    <source>
        <strain evidence="3">N/A</strain>
    </source>
</reference>
<dbReference type="PROSITE" id="PS50041">
    <property type="entry name" value="C_TYPE_LECTIN_2"/>
    <property type="match status" value="1"/>
</dbReference>
<dbReference type="AlphaFoldDB" id="A0AA36M7J6"/>